<comment type="caution">
    <text evidence="1">The sequence shown here is derived from an EMBL/GenBank/DDBJ whole genome shotgun (WGS) entry which is preliminary data.</text>
</comment>
<name>A0A391P2H8_9EUKA</name>
<feature type="non-terminal residue" evidence="1">
    <location>
        <position position="1"/>
    </location>
</feature>
<reference evidence="1 2" key="1">
    <citation type="journal article" date="2018" name="PLoS ONE">
        <title>The draft genome of Kipferlia bialata reveals reductive genome evolution in fornicate parasites.</title>
        <authorList>
            <person name="Tanifuji G."/>
            <person name="Takabayashi S."/>
            <person name="Kume K."/>
            <person name="Takagi M."/>
            <person name="Nakayama T."/>
            <person name="Kamikawa R."/>
            <person name="Inagaki Y."/>
            <person name="Hashimoto T."/>
        </authorList>
    </citation>
    <scope>NUCLEOTIDE SEQUENCE [LARGE SCALE GENOMIC DNA]</scope>
    <source>
        <strain evidence="1">NY0173</strain>
    </source>
</reference>
<protein>
    <submittedName>
        <fullName evidence="1">Uncharacterized protein</fullName>
    </submittedName>
</protein>
<accession>A0A391P2H8</accession>
<proteinExistence type="predicted"/>
<evidence type="ECO:0000313" key="2">
    <source>
        <dbReference type="Proteomes" id="UP000265618"/>
    </source>
</evidence>
<gene>
    <name evidence="1" type="ORF">KIPB_014463</name>
</gene>
<dbReference type="AlphaFoldDB" id="A0A391P2H8"/>
<organism evidence="1 2">
    <name type="scientific">Kipferlia bialata</name>
    <dbReference type="NCBI Taxonomy" id="797122"/>
    <lineage>
        <taxon>Eukaryota</taxon>
        <taxon>Metamonada</taxon>
        <taxon>Carpediemonas-like organisms</taxon>
        <taxon>Kipferlia</taxon>
    </lineage>
</organism>
<keyword evidence="2" id="KW-1185">Reference proteome</keyword>
<dbReference type="EMBL" id="BDIP01007447">
    <property type="protein sequence ID" value="GCA64499.1"/>
    <property type="molecule type" value="Genomic_DNA"/>
</dbReference>
<dbReference type="Proteomes" id="UP000265618">
    <property type="component" value="Unassembled WGS sequence"/>
</dbReference>
<sequence>SESVFRVSQSLSRALR</sequence>
<evidence type="ECO:0000313" key="1">
    <source>
        <dbReference type="EMBL" id="GCA64499.1"/>
    </source>
</evidence>